<name>A0A943EGI7_9FIRM</name>
<gene>
    <name evidence="7" type="ORF">KHX13_03730</name>
</gene>
<dbReference type="SUPFAM" id="SSF55469">
    <property type="entry name" value="FMN-dependent nitroreductase-like"/>
    <property type="match status" value="1"/>
</dbReference>
<evidence type="ECO:0000256" key="1">
    <source>
        <dbReference type="ARBA" id="ARBA00001917"/>
    </source>
</evidence>
<reference evidence="7" key="1">
    <citation type="submission" date="2021-02" db="EMBL/GenBank/DDBJ databases">
        <title>Infant gut strain persistence is associated with maternal origin, phylogeny, and functional potential including surface adhesion and iron acquisition.</title>
        <authorList>
            <person name="Lou Y.C."/>
        </authorList>
    </citation>
    <scope>NUCLEOTIDE SEQUENCE</scope>
    <source>
        <strain evidence="7">L3_106_000M1_dasL3_106_000M1_concoct_15</strain>
    </source>
</reference>
<evidence type="ECO:0000256" key="5">
    <source>
        <dbReference type="ARBA" id="ARBA00023002"/>
    </source>
</evidence>
<keyword evidence="4" id="KW-0288">FMN</keyword>
<comment type="caution">
    <text evidence="7">The sequence shown here is derived from an EMBL/GenBank/DDBJ whole genome shotgun (WGS) entry which is preliminary data.</text>
</comment>
<feature type="domain" description="Nitroreductase" evidence="6">
    <location>
        <begin position="66"/>
        <end position="147"/>
    </location>
</feature>
<evidence type="ECO:0000259" key="6">
    <source>
        <dbReference type="Pfam" id="PF00881"/>
    </source>
</evidence>
<dbReference type="Gene3D" id="3.40.109.10">
    <property type="entry name" value="NADH Oxidase"/>
    <property type="match status" value="1"/>
</dbReference>
<evidence type="ECO:0000256" key="4">
    <source>
        <dbReference type="ARBA" id="ARBA00022643"/>
    </source>
</evidence>
<keyword evidence="3" id="KW-0285">Flavoprotein</keyword>
<dbReference type="AlphaFoldDB" id="A0A943EGI7"/>
<comment type="cofactor">
    <cofactor evidence="1">
        <name>FMN</name>
        <dbReference type="ChEBI" id="CHEBI:58210"/>
    </cofactor>
</comment>
<sequence length="171" mass="19212">MDFFTLAKNRYSVRKFSERPVEPEKLEKVLEAARVAPTAHNYQPFRIYVLKSKEAIVKIRELTPCAFNAPIVLMVTVCRDEQWVNELEKGFLSGQVDAGIVGTHLMLEAWEQGLGSCWVAHFPPVKTADAFGLSHNEMPVFLLPLGYAAEGAKASSLHEKRRGLTELVKEL</sequence>
<comment type="similarity">
    <text evidence="2">Belongs to the nitroreductase family.</text>
</comment>
<evidence type="ECO:0000313" key="7">
    <source>
        <dbReference type="EMBL" id="MBS5519433.1"/>
    </source>
</evidence>
<dbReference type="EMBL" id="JAGZCZ010000004">
    <property type="protein sequence ID" value="MBS5519433.1"/>
    <property type="molecule type" value="Genomic_DNA"/>
</dbReference>
<dbReference type="InterPro" id="IPR000415">
    <property type="entry name" value="Nitroreductase-like"/>
</dbReference>
<dbReference type="CDD" id="cd20609">
    <property type="entry name" value="nitroreductase"/>
    <property type="match status" value="1"/>
</dbReference>
<evidence type="ECO:0000256" key="2">
    <source>
        <dbReference type="ARBA" id="ARBA00007118"/>
    </source>
</evidence>
<accession>A0A943EGI7</accession>
<evidence type="ECO:0000256" key="3">
    <source>
        <dbReference type="ARBA" id="ARBA00022630"/>
    </source>
</evidence>
<dbReference type="InterPro" id="IPR029479">
    <property type="entry name" value="Nitroreductase"/>
</dbReference>
<dbReference type="PANTHER" id="PTHR43673">
    <property type="entry name" value="NAD(P)H NITROREDUCTASE YDGI-RELATED"/>
    <property type="match status" value="1"/>
</dbReference>
<proteinExistence type="inferred from homology"/>
<protein>
    <submittedName>
        <fullName evidence="7">Nitroreductase family protein</fullName>
    </submittedName>
</protein>
<dbReference type="Proteomes" id="UP000754226">
    <property type="component" value="Unassembled WGS sequence"/>
</dbReference>
<dbReference type="PANTHER" id="PTHR43673:SF2">
    <property type="entry name" value="NITROREDUCTASE"/>
    <property type="match status" value="1"/>
</dbReference>
<organism evidence="7 8">
    <name type="scientific">Acidaminococcus intestini</name>
    <dbReference type="NCBI Taxonomy" id="187327"/>
    <lineage>
        <taxon>Bacteria</taxon>
        <taxon>Bacillati</taxon>
        <taxon>Bacillota</taxon>
        <taxon>Negativicutes</taxon>
        <taxon>Acidaminococcales</taxon>
        <taxon>Acidaminococcaceae</taxon>
        <taxon>Acidaminococcus</taxon>
    </lineage>
</organism>
<evidence type="ECO:0000313" key="8">
    <source>
        <dbReference type="Proteomes" id="UP000754226"/>
    </source>
</evidence>
<dbReference type="Pfam" id="PF00881">
    <property type="entry name" value="Nitroreductase"/>
    <property type="match status" value="2"/>
</dbReference>
<keyword evidence="5" id="KW-0560">Oxidoreductase</keyword>
<feature type="domain" description="Nitroreductase" evidence="6">
    <location>
        <begin position="8"/>
        <end position="62"/>
    </location>
</feature>
<dbReference type="GO" id="GO:0016491">
    <property type="term" value="F:oxidoreductase activity"/>
    <property type="evidence" value="ECO:0007669"/>
    <property type="project" value="UniProtKB-KW"/>
</dbReference>